<protein>
    <recommendedName>
        <fullName evidence="2">DUF6795 domain-containing protein</fullName>
    </recommendedName>
</protein>
<evidence type="ECO:0000256" key="1">
    <source>
        <dbReference type="SAM" id="SignalP"/>
    </source>
</evidence>
<gene>
    <name evidence="3" type="ORF">SJ2017_3485</name>
</gene>
<feature type="signal peptide" evidence="1">
    <location>
        <begin position="1"/>
        <end position="23"/>
    </location>
</feature>
<keyword evidence="1" id="KW-0732">Signal</keyword>
<keyword evidence="4" id="KW-1185">Reference proteome</keyword>
<dbReference type="InterPro" id="IPR046474">
    <property type="entry name" value="DUF6795"/>
</dbReference>
<dbReference type="EMBL" id="CP020472">
    <property type="protein sequence ID" value="ARD23734.1"/>
    <property type="molecule type" value="Genomic_DNA"/>
</dbReference>
<evidence type="ECO:0000313" key="3">
    <source>
        <dbReference type="EMBL" id="ARD23734.1"/>
    </source>
</evidence>
<evidence type="ECO:0000313" key="4">
    <source>
        <dbReference type="Proteomes" id="UP000191820"/>
    </source>
</evidence>
<sequence length="196" mass="22478">MKKFTVFAALVSCLLMLVVSSHSEGTVLGIFKKAVDVEVFPAVSGKITLNGKPVEGLKLRRGYLYINVMEDGVYDYTTTGSNGEFSFPEIVIQSTHPNGLFSTNIISQIIRVEDDRYEEYQDPYIWATKSRGIKHSPYFQERLASLNCELTEEEMVHHVINDSYEQGVVRYEIDSICRWPELEKIEVEKRKIHGKY</sequence>
<name>A0ABM6JN21_9GAMM</name>
<evidence type="ECO:0000259" key="2">
    <source>
        <dbReference type="Pfam" id="PF20598"/>
    </source>
</evidence>
<dbReference type="Proteomes" id="UP000191820">
    <property type="component" value="Chromosome"/>
</dbReference>
<feature type="chain" id="PRO_5046649716" description="DUF6795 domain-containing protein" evidence="1">
    <location>
        <begin position="24"/>
        <end position="196"/>
    </location>
</feature>
<organism evidence="3 4">
    <name type="scientific">Shewanella japonica</name>
    <dbReference type="NCBI Taxonomy" id="93973"/>
    <lineage>
        <taxon>Bacteria</taxon>
        <taxon>Pseudomonadati</taxon>
        <taxon>Pseudomonadota</taxon>
        <taxon>Gammaproteobacteria</taxon>
        <taxon>Alteromonadales</taxon>
        <taxon>Shewanellaceae</taxon>
        <taxon>Shewanella</taxon>
    </lineage>
</organism>
<feature type="domain" description="DUF6795" evidence="2">
    <location>
        <begin position="43"/>
        <end position="153"/>
    </location>
</feature>
<proteinExistence type="predicted"/>
<dbReference type="Pfam" id="PF20598">
    <property type="entry name" value="DUF6795"/>
    <property type="match status" value="1"/>
</dbReference>
<dbReference type="RefSeq" id="WP_080916706.1">
    <property type="nucleotide sequence ID" value="NZ_CANMJJ010000018.1"/>
</dbReference>
<accession>A0ABM6JN21</accession>
<reference evidence="3 4" key="1">
    <citation type="submission" date="2017-03" db="EMBL/GenBank/DDBJ databases">
        <title>Genome sequencing of Shewanella japonica KCTC 22435.</title>
        <authorList>
            <person name="Kim K.M."/>
        </authorList>
    </citation>
    <scope>NUCLEOTIDE SEQUENCE [LARGE SCALE GENOMIC DNA]</scope>
    <source>
        <strain evidence="3 4">KCTC 22435</strain>
    </source>
</reference>